<feature type="region of interest" description="Disordered" evidence="1">
    <location>
        <begin position="66"/>
        <end position="88"/>
    </location>
</feature>
<keyword evidence="3" id="KW-1185">Reference proteome</keyword>
<dbReference type="Proteomes" id="UP000033874">
    <property type="component" value="Unassembled WGS sequence"/>
</dbReference>
<evidence type="ECO:0008006" key="4">
    <source>
        <dbReference type="Google" id="ProtNLM"/>
    </source>
</evidence>
<evidence type="ECO:0000313" key="3">
    <source>
        <dbReference type="Proteomes" id="UP000033874"/>
    </source>
</evidence>
<sequence length="88" mass="10203">MIDRLFLKHPRDVNESYGQHFHVAARFGFLMVRAGLACMVHGLVPALFTRTGSATVKRLYGEMRQRQPDLAEQQPAYLSPQWRPEYEI</sequence>
<comment type="caution">
    <text evidence="2">The sequence shown here is derived from an EMBL/GenBank/DDBJ whole genome shotgun (WGS) entry which is preliminary data.</text>
</comment>
<evidence type="ECO:0000256" key="1">
    <source>
        <dbReference type="SAM" id="MobiDB-lite"/>
    </source>
</evidence>
<dbReference type="Pfam" id="PF19883">
    <property type="entry name" value="DUF6356"/>
    <property type="match status" value="1"/>
</dbReference>
<evidence type="ECO:0000313" key="2">
    <source>
        <dbReference type="EMBL" id="KKW93284.1"/>
    </source>
</evidence>
<accession>A0A0M3AXG8</accession>
<dbReference type="AlphaFoldDB" id="A0A0M3AXG8"/>
<organism evidence="2 3">
    <name type="scientific">Sphingobium chungbukense</name>
    <dbReference type="NCBI Taxonomy" id="56193"/>
    <lineage>
        <taxon>Bacteria</taxon>
        <taxon>Pseudomonadati</taxon>
        <taxon>Pseudomonadota</taxon>
        <taxon>Alphaproteobacteria</taxon>
        <taxon>Sphingomonadales</taxon>
        <taxon>Sphingomonadaceae</taxon>
        <taxon>Sphingobium</taxon>
    </lineage>
</organism>
<gene>
    <name evidence="2" type="ORF">YP76_00835</name>
</gene>
<dbReference type="PATRIC" id="fig|56193.3.peg.170"/>
<proteinExistence type="predicted"/>
<dbReference type="RefSeq" id="WP_046761731.1">
    <property type="nucleotide sequence ID" value="NZ_LBIC01000001.1"/>
</dbReference>
<dbReference type="STRING" id="56193.YP76_00835"/>
<name>A0A0M3AXG8_9SPHN</name>
<protein>
    <recommendedName>
        <fullName evidence="4">Capsule biosynthesis protein</fullName>
    </recommendedName>
</protein>
<dbReference type="InterPro" id="IPR045936">
    <property type="entry name" value="DUF6356"/>
</dbReference>
<dbReference type="EMBL" id="LBIC01000001">
    <property type="protein sequence ID" value="KKW93284.1"/>
    <property type="molecule type" value="Genomic_DNA"/>
</dbReference>
<reference evidence="2 3" key="1">
    <citation type="submission" date="2015-04" db="EMBL/GenBank/DDBJ databases">
        <title>Genome sequence of aromatic hydrocarbons-degrading Sphingobium chungbukense DJ77.</title>
        <authorList>
            <person name="Kim Y.-C."/>
            <person name="Chae J.-C."/>
        </authorList>
    </citation>
    <scope>NUCLEOTIDE SEQUENCE [LARGE SCALE GENOMIC DNA]</scope>
    <source>
        <strain evidence="2 3">DJ77</strain>
    </source>
</reference>